<dbReference type="GO" id="GO:0016787">
    <property type="term" value="F:hydrolase activity"/>
    <property type="evidence" value="ECO:0007669"/>
    <property type="project" value="TreeGrafter"/>
</dbReference>
<evidence type="ECO:0008006" key="3">
    <source>
        <dbReference type="Google" id="ProtNLM"/>
    </source>
</evidence>
<dbReference type="Gene3D" id="2.120.10.30">
    <property type="entry name" value="TolB, C-terminal domain"/>
    <property type="match status" value="2"/>
</dbReference>
<organism evidence="1 2">
    <name type="scientific">Morus notabilis</name>
    <dbReference type="NCBI Taxonomy" id="981085"/>
    <lineage>
        <taxon>Eukaryota</taxon>
        <taxon>Viridiplantae</taxon>
        <taxon>Streptophyta</taxon>
        <taxon>Embryophyta</taxon>
        <taxon>Tracheophyta</taxon>
        <taxon>Spermatophyta</taxon>
        <taxon>Magnoliopsida</taxon>
        <taxon>eudicotyledons</taxon>
        <taxon>Gunneridae</taxon>
        <taxon>Pentapetalae</taxon>
        <taxon>rosids</taxon>
        <taxon>fabids</taxon>
        <taxon>Rosales</taxon>
        <taxon>Moraceae</taxon>
        <taxon>Moreae</taxon>
        <taxon>Morus</taxon>
    </lineage>
</organism>
<dbReference type="SUPFAM" id="SSF63829">
    <property type="entry name" value="Calcium-dependent phosphotriesterase"/>
    <property type="match status" value="1"/>
</dbReference>
<dbReference type="PANTHER" id="PTHR10426">
    <property type="entry name" value="STRICTOSIDINE SYNTHASE-RELATED"/>
    <property type="match status" value="1"/>
</dbReference>
<evidence type="ECO:0000313" key="1">
    <source>
        <dbReference type="EMBL" id="EXB39666.1"/>
    </source>
</evidence>
<evidence type="ECO:0000313" key="2">
    <source>
        <dbReference type="Proteomes" id="UP000030645"/>
    </source>
</evidence>
<name>W9QL29_9ROSA</name>
<reference evidence="2" key="1">
    <citation type="submission" date="2013-01" db="EMBL/GenBank/DDBJ databases">
        <title>Draft Genome Sequence of a Mulberry Tree, Morus notabilis C.K. Schneid.</title>
        <authorList>
            <person name="He N."/>
            <person name="Zhao S."/>
        </authorList>
    </citation>
    <scope>NUCLEOTIDE SEQUENCE</scope>
</reference>
<accession>W9QL29</accession>
<gene>
    <name evidence="1" type="ORF">L484_017141</name>
</gene>
<dbReference type="EMBL" id="KE343728">
    <property type="protein sequence ID" value="EXB39666.1"/>
    <property type="molecule type" value="Genomic_DNA"/>
</dbReference>
<dbReference type="InterPro" id="IPR011042">
    <property type="entry name" value="6-blade_b-propeller_TolB-like"/>
</dbReference>
<dbReference type="PANTHER" id="PTHR10426:SF106">
    <property type="entry name" value="PROTEIN STRICTOSIDINE SYNTHASE-LIKE 3"/>
    <property type="match status" value="1"/>
</dbReference>
<dbReference type="GO" id="GO:0012505">
    <property type="term" value="C:endomembrane system"/>
    <property type="evidence" value="ECO:0007669"/>
    <property type="project" value="TreeGrafter"/>
</dbReference>
<dbReference type="AlphaFoldDB" id="W9QL29"/>
<keyword evidence="2" id="KW-1185">Reference proteome</keyword>
<protein>
    <recommendedName>
        <fullName evidence="3">Strictosidine synthase conserved region domain-containing protein</fullName>
    </recommendedName>
</protein>
<sequence>MIQKEKQGLCSSNLKCKTLFSKARFAGYPEFKAHKVEFLSRSLLPVERDVDNLLRKSEIRFQNELQGPQSIAFDLRGRGPYTGVADGRILYFNERTHLKVGPQDGLATPITRFTSDLDIDEYGNVYFTDSSTIYQRSYENIVKYSPVGKILKILEDKWGKYVKSVMGCLV</sequence>
<proteinExistence type="predicted"/>
<dbReference type="STRING" id="981085.W9QL29"/>
<dbReference type="eggNOG" id="KOG1520">
    <property type="taxonomic scope" value="Eukaryota"/>
</dbReference>
<dbReference type="Proteomes" id="UP000030645">
    <property type="component" value="Unassembled WGS sequence"/>
</dbReference>